<dbReference type="OrthoDB" id="3257623at2759"/>
<feature type="region of interest" description="Disordered" evidence="1">
    <location>
        <begin position="263"/>
        <end position="284"/>
    </location>
</feature>
<accession>A0A4Z0A877</accession>
<dbReference type="InterPro" id="IPR004875">
    <property type="entry name" value="DDE_SF_endonuclease_dom"/>
</dbReference>
<feature type="region of interest" description="Disordered" evidence="1">
    <location>
        <begin position="123"/>
        <end position="181"/>
    </location>
</feature>
<gene>
    <name evidence="3" type="ORF">EWM64_g1534</name>
</gene>
<keyword evidence="4" id="KW-1185">Reference proteome</keyword>
<proteinExistence type="predicted"/>
<dbReference type="Pfam" id="PF03184">
    <property type="entry name" value="DDE_1"/>
    <property type="match status" value="1"/>
</dbReference>
<feature type="domain" description="DDE-1" evidence="2">
    <location>
        <begin position="619"/>
        <end position="725"/>
    </location>
</feature>
<comment type="caution">
    <text evidence="3">The sequence shown here is derived from an EMBL/GenBank/DDBJ whole genome shotgun (WGS) entry which is preliminary data.</text>
</comment>
<protein>
    <recommendedName>
        <fullName evidence="2">DDE-1 domain-containing protein</fullName>
    </recommendedName>
</protein>
<dbReference type="GO" id="GO:0003676">
    <property type="term" value="F:nucleic acid binding"/>
    <property type="evidence" value="ECO:0007669"/>
    <property type="project" value="InterPro"/>
</dbReference>
<evidence type="ECO:0000313" key="4">
    <source>
        <dbReference type="Proteomes" id="UP000298061"/>
    </source>
</evidence>
<sequence length="898" mass="101431">MPQTTSKVTGPPAELLRRIGFLADLFRNLPETVPERLDSDSTYWFGLDNDDVQEEGIWFAFNRNFEICFKTHENSGVVIRERGRRLDSLVGVLKTVAREATDGERDLLRARLEVLIAAAKAAGAKDDNSNSRQVKKRVNTPDDKPDAAASKLQGHPPRKHARRDSPVHSDPIIIDDSESDQELIVVDTESEDVPTRFTRKASQGSSLHQQNLTQLSLSHYGWAKLGASEKYEQMKRDAEAHSEQMKEAEERELEAKAMKDLQKRRDARERQQKHRAKTKKERTVAKIKPGAKTAKKVLLRNDPGSPSKISDLAEISRPKSTWKEGRNGKHGGAVQSRHKRTNWYHPLLWVHINKAAERADWSASRTVWILTNEQPELFKGLNRGTVYRWFDGKGWSEATLENVARRQQLPRSGRTGVLSSYPEIVSAVKTTLTDLRRSGLPVSVRLARSILIANIQEKEPDLLNKFKCSEFYVRSFLESVLDWGPRKPTRASAHIPPNAAELCERAFFRIVHLMKEHDVPGKLVINVDQLGKGVLTANTSTWNKRGEKQVDVAAKDEKRAYSLLVATTPSGEILPYQQVWSGSTARSLPSAHAEGMKEALEFGFHFAFADSQKKTSHFSTLKTMKEWMEEIYKPYVAATIESDPDLRENPHQKSILLIDCYPVHTGEEFRSYLRKYHPDVLLVYVPASCTGIFQPADVGMQRITKHRLAQEEVHFLIKSHKSQTASGLTPEQVKITTSYPVLRDATVMPIVQVFEFMRGPYGRDIVKKAWERCVANEWNLSEAVLTSRKARASLRNYLLTDKILRDEIEGKMGPLNLGLEPEDDEDPDEDDTDDTDVPSSAVINEALGIVVPPSVVDSEFCVDSGTTADKKGRLHAIGEEEDIWSLRYESEDVLEDSL</sequence>
<evidence type="ECO:0000256" key="1">
    <source>
        <dbReference type="SAM" id="MobiDB-lite"/>
    </source>
</evidence>
<reference evidence="3 4" key="1">
    <citation type="submission" date="2019-02" db="EMBL/GenBank/DDBJ databases">
        <title>Genome sequencing of the rare red list fungi Hericium alpestre (H. flagellum).</title>
        <authorList>
            <person name="Buettner E."/>
            <person name="Kellner H."/>
        </authorList>
    </citation>
    <scope>NUCLEOTIDE SEQUENCE [LARGE SCALE GENOMIC DNA]</scope>
    <source>
        <strain evidence="3 4">DSM 108284</strain>
    </source>
</reference>
<organism evidence="3 4">
    <name type="scientific">Hericium alpestre</name>
    <dbReference type="NCBI Taxonomy" id="135208"/>
    <lineage>
        <taxon>Eukaryota</taxon>
        <taxon>Fungi</taxon>
        <taxon>Dikarya</taxon>
        <taxon>Basidiomycota</taxon>
        <taxon>Agaricomycotina</taxon>
        <taxon>Agaricomycetes</taxon>
        <taxon>Russulales</taxon>
        <taxon>Hericiaceae</taxon>
        <taxon>Hericium</taxon>
    </lineage>
</organism>
<evidence type="ECO:0000313" key="3">
    <source>
        <dbReference type="EMBL" id="TFY82474.1"/>
    </source>
</evidence>
<feature type="region of interest" description="Disordered" evidence="1">
    <location>
        <begin position="813"/>
        <end position="838"/>
    </location>
</feature>
<evidence type="ECO:0000259" key="2">
    <source>
        <dbReference type="Pfam" id="PF03184"/>
    </source>
</evidence>
<dbReference type="AlphaFoldDB" id="A0A4Z0A877"/>
<dbReference type="Proteomes" id="UP000298061">
    <property type="component" value="Unassembled WGS sequence"/>
</dbReference>
<feature type="compositionally biased region" description="Acidic residues" evidence="1">
    <location>
        <begin position="820"/>
        <end position="836"/>
    </location>
</feature>
<feature type="compositionally biased region" description="Basic residues" evidence="1">
    <location>
        <begin position="271"/>
        <end position="280"/>
    </location>
</feature>
<name>A0A4Z0A877_9AGAM</name>
<dbReference type="EMBL" id="SFCI01000105">
    <property type="protein sequence ID" value="TFY82474.1"/>
    <property type="molecule type" value="Genomic_DNA"/>
</dbReference>